<keyword evidence="3" id="KW-0406">Ion transport</keyword>
<dbReference type="PANTHER" id="PTHR31632:SF2">
    <property type="entry name" value="PLASMA MEMBRANE IRON PERMEASE"/>
    <property type="match status" value="1"/>
</dbReference>
<evidence type="ECO:0000256" key="3">
    <source>
        <dbReference type="ARBA" id="ARBA00022496"/>
    </source>
</evidence>
<sequence length="123" mass="13481">GVAAFESYAWNKATNARSDDSGTYDPRINVWALTCCNPKIIDSGFAQLMNALFGWSNVASVGSVVCYIGYWLVVIVALVYMKQKQRRAAIRAALDAPVETIHDDKNPGSAMEDAIQPVDLRNI</sequence>
<evidence type="ECO:0000256" key="7">
    <source>
        <dbReference type="SAM" id="Phobius"/>
    </source>
</evidence>
<dbReference type="InterPro" id="IPR004923">
    <property type="entry name" value="FTR1/Fip1/EfeU"/>
</dbReference>
<dbReference type="Proteomes" id="UP000749646">
    <property type="component" value="Unassembled WGS sequence"/>
</dbReference>
<keyword evidence="3" id="KW-0410">Iron transport</keyword>
<evidence type="ECO:0000313" key="8">
    <source>
        <dbReference type="EMBL" id="KAF9926620.1"/>
    </source>
</evidence>
<dbReference type="PANTHER" id="PTHR31632">
    <property type="entry name" value="IRON TRANSPORTER FTH1"/>
    <property type="match status" value="1"/>
</dbReference>
<dbReference type="GO" id="GO:0033573">
    <property type="term" value="C:high-affinity iron permease complex"/>
    <property type="evidence" value="ECO:0007669"/>
    <property type="project" value="InterPro"/>
</dbReference>
<keyword evidence="4 7" id="KW-0812">Transmembrane</keyword>
<proteinExistence type="inferred from homology"/>
<evidence type="ECO:0000256" key="1">
    <source>
        <dbReference type="ARBA" id="ARBA00004141"/>
    </source>
</evidence>
<dbReference type="OrthoDB" id="4364at2759"/>
<protein>
    <submittedName>
        <fullName evidence="8">High-affinity iron permease</fullName>
    </submittedName>
</protein>
<comment type="similarity">
    <text evidence="2">Belongs to the oxidase-dependent Fe transporter (OFeT) (TC 9.A.10.1) family.</text>
</comment>
<keyword evidence="3" id="KW-0408">Iron</keyword>
<accession>A0A9P6IJ09</accession>
<comment type="caution">
    <text evidence="8">The sequence shown here is derived from an EMBL/GenBank/DDBJ whole genome shotgun (WGS) entry which is preliminary data.</text>
</comment>
<evidence type="ECO:0000256" key="4">
    <source>
        <dbReference type="ARBA" id="ARBA00022692"/>
    </source>
</evidence>
<dbReference type="GO" id="GO:0015093">
    <property type="term" value="F:ferrous iron transmembrane transporter activity"/>
    <property type="evidence" value="ECO:0007669"/>
    <property type="project" value="TreeGrafter"/>
</dbReference>
<keyword evidence="3" id="KW-0813">Transport</keyword>
<gene>
    <name evidence="8" type="primary">FTR1_3</name>
    <name evidence="8" type="ORF">BGZ65_007206</name>
</gene>
<keyword evidence="6 7" id="KW-0472">Membrane</keyword>
<dbReference type="EMBL" id="JAAAHW010010396">
    <property type="protein sequence ID" value="KAF9926620.1"/>
    <property type="molecule type" value="Genomic_DNA"/>
</dbReference>
<feature type="transmembrane region" description="Helical" evidence="7">
    <location>
        <begin position="58"/>
        <end position="81"/>
    </location>
</feature>
<comment type="subcellular location">
    <subcellularLocation>
        <location evidence="1">Membrane</location>
        <topology evidence="1">Multi-pass membrane protein</topology>
    </subcellularLocation>
</comment>
<dbReference type="AlphaFoldDB" id="A0A9P6IJ09"/>
<name>A0A9P6IJ09_9FUNG</name>
<organism evidence="8 9">
    <name type="scientific">Modicella reniformis</name>
    <dbReference type="NCBI Taxonomy" id="1440133"/>
    <lineage>
        <taxon>Eukaryota</taxon>
        <taxon>Fungi</taxon>
        <taxon>Fungi incertae sedis</taxon>
        <taxon>Mucoromycota</taxon>
        <taxon>Mortierellomycotina</taxon>
        <taxon>Mortierellomycetes</taxon>
        <taxon>Mortierellales</taxon>
        <taxon>Mortierellaceae</taxon>
        <taxon>Modicella</taxon>
    </lineage>
</organism>
<evidence type="ECO:0000256" key="6">
    <source>
        <dbReference type="ARBA" id="ARBA00023136"/>
    </source>
</evidence>
<evidence type="ECO:0000313" key="9">
    <source>
        <dbReference type="Proteomes" id="UP000749646"/>
    </source>
</evidence>
<keyword evidence="5 7" id="KW-1133">Transmembrane helix</keyword>
<feature type="non-terminal residue" evidence="8">
    <location>
        <position position="1"/>
    </location>
</feature>
<keyword evidence="9" id="KW-1185">Reference proteome</keyword>
<evidence type="ECO:0000256" key="5">
    <source>
        <dbReference type="ARBA" id="ARBA00022989"/>
    </source>
</evidence>
<evidence type="ECO:0000256" key="2">
    <source>
        <dbReference type="ARBA" id="ARBA00008333"/>
    </source>
</evidence>
<reference evidence="8" key="1">
    <citation type="journal article" date="2020" name="Fungal Divers.">
        <title>Resolving the Mortierellaceae phylogeny through synthesis of multi-gene phylogenetics and phylogenomics.</title>
        <authorList>
            <person name="Vandepol N."/>
            <person name="Liber J."/>
            <person name="Desiro A."/>
            <person name="Na H."/>
            <person name="Kennedy M."/>
            <person name="Barry K."/>
            <person name="Grigoriev I.V."/>
            <person name="Miller A.N."/>
            <person name="O'Donnell K."/>
            <person name="Stajich J.E."/>
            <person name="Bonito G."/>
        </authorList>
    </citation>
    <scope>NUCLEOTIDE SEQUENCE</scope>
    <source>
        <strain evidence="8">MES-2147</strain>
    </source>
</reference>